<proteinExistence type="predicted"/>
<name>A0AAV7W9F7_PLEWA</name>
<reference evidence="1" key="1">
    <citation type="journal article" date="2022" name="bioRxiv">
        <title>Sequencing and chromosome-scale assembly of the giantPleurodeles waltlgenome.</title>
        <authorList>
            <person name="Brown T."/>
            <person name="Elewa A."/>
            <person name="Iarovenko S."/>
            <person name="Subramanian E."/>
            <person name="Araus A.J."/>
            <person name="Petzold A."/>
            <person name="Susuki M."/>
            <person name="Suzuki K.-i.T."/>
            <person name="Hayashi T."/>
            <person name="Toyoda A."/>
            <person name="Oliveira C."/>
            <person name="Osipova E."/>
            <person name="Leigh N.D."/>
            <person name="Simon A."/>
            <person name="Yun M.H."/>
        </authorList>
    </citation>
    <scope>NUCLEOTIDE SEQUENCE</scope>
    <source>
        <strain evidence="1">20211129_DDA</strain>
        <tissue evidence="1">Liver</tissue>
    </source>
</reference>
<protein>
    <submittedName>
        <fullName evidence="1">Uncharacterized protein</fullName>
    </submittedName>
</protein>
<keyword evidence="2" id="KW-1185">Reference proteome</keyword>
<organism evidence="1 2">
    <name type="scientific">Pleurodeles waltl</name>
    <name type="common">Iberian ribbed newt</name>
    <dbReference type="NCBI Taxonomy" id="8319"/>
    <lineage>
        <taxon>Eukaryota</taxon>
        <taxon>Metazoa</taxon>
        <taxon>Chordata</taxon>
        <taxon>Craniata</taxon>
        <taxon>Vertebrata</taxon>
        <taxon>Euteleostomi</taxon>
        <taxon>Amphibia</taxon>
        <taxon>Batrachia</taxon>
        <taxon>Caudata</taxon>
        <taxon>Salamandroidea</taxon>
        <taxon>Salamandridae</taxon>
        <taxon>Pleurodelinae</taxon>
        <taxon>Pleurodeles</taxon>
    </lineage>
</organism>
<dbReference type="EMBL" id="JANPWB010000002">
    <property type="protein sequence ID" value="KAJ1209500.1"/>
    <property type="molecule type" value="Genomic_DNA"/>
</dbReference>
<dbReference type="AlphaFoldDB" id="A0AAV7W9F7"/>
<sequence>MARLPRLVRYPRRLQEQTRVTRHWVTAGQECCTGDKPVLATRPSGCGVFQRLLFVCLGNGLDISGEEKKETTPPLSILESSQVRLVCLRQRSAQRILNTPLEWQSVLALTAVPAALSVFQTDLKSARELVAFIRCLFHVFYKRSWCPIILSQEP</sequence>
<dbReference type="Proteomes" id="UP001066276">
    <property type="component" value="Chromosome 1_2"/>
</dbReference>
<evidence type="ECO:0000313" key="1">
    <source>
        <dbReference type="EMBL" id="KAJ1209500.1"/>
    </source>
</evidence>
<gene>
    <name evidence="1" type="ORF">NDU88_004878</name>
</gene>
<accession>A0AAV7W9F7</accession>
<evidence type="ECO:0000313" key="2">
    <source>
        <dbReference type="Proteomes" id="UP001066276"/>
    </source>
</evidence>
<comment type="caution">
    <text evidence="1">The sequence shown here is derived from an EMBL/GenBank/DDBJ whole genome shotgun (WGS) entry which is preliminary data.</text>
</comment>